<dbReference type="eggNOG" id="COG1670">
    <property type="taxonomic scope" value="Bacteria"/>
</dbReference>
<evidence type="ECO:0000313" key="6">
    <source>
        <dbReference type="Proteomes" id="UP000183413"/>
    </source>
</evidence>
<dbReference type="AlphaFoldDB" id="A0A1I5CHR1"/>
<dbReference type="PANTHER" id="PTHR43792:SF8">
    <property type="entry name" value="[RIBOSOMAL PROTEIN US5]-ALANINE N-ACETYLTRANSFERASE"/>
    <property type="match status" value="1"/>
</dbReference>
<dbReference type="SUPFAM" id="SSF55729">
    <property type="entry name" value="Acyl-CoA N-acyltransferases (Nat)"/>
    <property type="match status" value="1"/>
</dbReference>
<evidence type="ECO:0000256" key="3">
    <source>
        <dbReference type="ARBA" id="ARBA00038502"/>
    </source>
</evidence>
<dbReference type="PROSITE" id="PS51186">
    <property type="entry name" value="GNAT"/>
    <property type="match status" value="1"/>
</dbReference>
<name>A0A1I5CHR1_9ACTN</name>
<dbReference type="EMBL" id="FOVH01000003">
    <property type="protein sequence ID" value="SFN86444.1"/>
    <property type="molecule type" value="Genomic_DNA"/>
</dbReference>
<proteinExistence type="inferred from homology"/>
<evidence type="ECO:0000259" key="4">
    <source>
        <dbReference type="PROSITE" id="PS51186"/>
    </source>
</evidence>
<dbReference type="InterPro" id="IPR051531">
    <property type="entry name" value="N-acetyltransferase"/>
</dbReference>
<gene>
    <name evidence="5" type="ORF">SAMN04489713_103263</name>
</gene>
<protein>
    <submittedName>
        <fullName evidence="5">Ribosomal-protein-alanine N-acetyltransferase</fullName>
    </submittedName>
</protein>
<dbReference type="Proteomes" id="UP000183413">
    <property type="component" value="Unassembled WGS sequence"/>
</dbReference>
<dbReference type="STRING" id="1993.SAMN04489713_103263"/>
<organism evidence="5 6">
    <name type="scientific">Actinomadura madurae</name>
    <dbReference type="NCBI Taxonomy" id="1993"/>
    <lineage>
        <taxon>Bacteria</taxon>
        <taxon>Bacillati</taxon>
        <taxon>Actinomycetota</taxon>
        <taxon>Actinomycetes</taxon>
        <taxon>Streptosporangiales</taxon>
        <taxon>Thermomonosporaceae</taxon>
        <taxon>Actinomadura</taxon>
    </lineage>
</organism>
<keyword evidence="1 5" id="KW-0808">Transferase</keyword>
<dbReference type="PANTHER" id="PTHR43792">
    <property type="entry name" value="GNAT FAMILY, PUTATIVE (AFU_ORTHOLOGUE AFUA_3G00765)-RELATED-RELATED"/>
    <property type="match status" value="1"/>
</dbReference>
<keyword evidence="2" id="KW-0012">Acyltransferase</keyword>
<dbReference type="Gene3D" id="3.40.630.30">
    <property type="match status" value="1"/>
</dbReference>
<evidence type="ECO:0000313" key="5">
    <source>
        <dbReference type="EMBL" id="SFN86444.1"/>
    </source>
</evidence>
<dbReference type="Pfam" id="PF13302">
    <property type="entry name" value="Acetyltransf_3"/>
    <property type="match status" value="1"/>
</dbReference>
<dbReference type="GO" id="GO:0005737">
    <property type="term" value="C:cytoplasm"/>
    <property type="evidence" value="ECO:0007669"/>
    <property type="project" value="TreeGrafter"/>
</dbReference>
<dbReference type="InterPro" id="IPR016181">
    <property type="entry name" value="Acyl_CoA_acyltransferase"/>
</dbReference>
<evidence type="ECO:0000256" key="2">
    <source>
        <dbReference type="ARBA" id="ARBA00023315"/>
    </source>
</evidence>
<accession>A0A1I5CHR1</accession>
<feature type="domain" description="N-acetyltransferase" evidence="4">
    <location>
        <begin position="5"/>
        <end position="171"/>
    </location>
</feature>
<sequence>MGARVAVRRVRAEDEARFVELACASSAFHRPWVNPPVSAEQFSAYLARFDEVTAVGMVVCLRDGGDLAGFVNINGIVRDSYQRGMLGYAAFLPYAGQGYLSEGVALAVRYAFERLELHRVEADIQPGNDASVRLVKRLGFRREGFSPGFIKIDGEWRDHERWALAKGVDRVY</sequence>
<dbReference type="InterPro" id="IPR000182">
    <property type="entry name" value="GNAT_dom"/>
</dbReference>
<dbReference type="GO" id="GO:0008999">
    <property type="term" value="F:protein-N-terminal-alanine acetyltransferase activity"/>
    <property type="evidence" value="ECO:0007669"/>
    <property type="project" value="TreeGrafter"/>
</dbReference>
<dbReference type="InParanoid" id="A0A1I5CHR1"/>
<comment type="similarity">
    <text evidence="3">Belongs to the acetyltransferase family. RimJ subfamily.</text>
</comment>
<keyword evidence="6" id="KW-1185">Reference proteome</keyword>
<reference evidence="5 6" key="1">
    <citation type="submission" date="2016-10" db="EMBL/GenBank/DDBJ databases">
        <authorList>
            <person name="de Groot N.N."/>
        </authorList>
    </citation>
    <scope>NUCLEOTIDE SEQUENCE [LARGE SCALE GENOMIC DNA]</scope>
    <source>
        <strain evidence="5 6">DSM 43067</strain>
    </source>
</reference>
<evidence type="ECO:0000256" key="1">
    <source>
        <dbReference type="ARBA" id="ARBA00022679"/>
    </source>
</evidence>